<organism evidence="10 11">
    <name type="scientific">Flagellimonas yonaguniensis</name>
    <dbReference type="NCBI Taxonomy" id="3031325"/>
    <lineage>
        <taxon>Bacteria</taxon>
        <taxon>Pseudomonadati</taxon>
        <taxon>Bacteroidota</taxon>
        <taxon>Flavobacteriia</taxon>
        <taxon>Flavobacteriales</taxon>
        <taxon>Flavobacteriaceae</taxon>
        <taxon>Flagellimonas</taxon>
    </lineage>
</organism>
<protein>
    <submittedName>
        <fullName evidence="10">SusC/RagA family TonB-linked outer membrane protein</fullName>
    </submittedName>
</protein>
<accession>A0ABT5Y4D0</accession>
<keyword evidence="8" id="KW-0732">Signal</keyword>
<dbReference type="SUPFAM" id="SSF49464">
    <property type="entry name" value="Carboxypeptidase regulatory domain-like"/>
    <property type="match status" value="1"/>
</dbReference>
<dbReference type="InterPro" id="IPR012910">
    <property type="entry name" value="Plug_dom"/>
</dbReference>
<comment type="caution">
    <text evidence="10">The sequence shown here is derived from an EMBL/GenBank/DDBJ whole genome shotgun (WGS) entry which is preliminary data.</text>
</comment>
<sequence>MIKKMYSLVALLLFLMTGFAQAQNKTITGTVTDQDGLPLPGVNILVQGSSTGTQTDFDGNYSIEASEGQTLLFTYIGQKDMTVVVGASSTVNVQMEESAQALAEVVVTGQGIKREKKSLGFSQQSVEGDKLVQARETDVANALAGRVSGVQIVGNSSSTFGNSQIRLRGNDDLLYVVDGVRIYSSSDVNTDNVADISVLKGASATAIYGPEGRNGVVIITSKTGTTGVAKFEIDHSMSISSVTTLPDYQNEYGGGYSQTFNTFTYDPATDPADWASFDGQQYPDFWADESWGPRLDGQMVRHWDSWIPGTPEFGELRSWTQTPNDVDSFYEDALTSNTTLAFSKAGEEYNMRGTLSYIDQGGVVPNSNSQTIRVALNASYNVTEKLQFLANLNIEDRDRLNTPTQGYGNLGSNFNQWWQRQLDFNRLEDYMRNGQTVSWNMRGPRDTRPLYWDMPYFHSYENLYHQTKNSYFGRLGIVYEFNDKFNFSFDAKQTFHSYRFDDRGTTVSLLDPAYYQERFRRNERTDFFGMFNYNDRFLEDDLDVAMTAGFERVDKEYFVLNAYTNGDLTIPDFYNLAGSQDPVTAENSVTKSKTDALFFKGSVGYKSTLYLDASYRLDWSSTAIASDNRVETYGGSLSFLAHNLLPTNDVLTFAKFRAGYASAPFFPDPYLTSAVYDTDALYQGSGRITVSDTQENPQLTGGTRDELEVGTELQFFRNRLSLDVTYFNRTDKDLPINVPLDGATGYSEITVNSGKQTSSGFEIGLIGDVFAGEDFQWELGVNFATLKREVDELYPGIDARDLSTYTSNMRLQERVGQEWGLLYGTGWATDDNGNTIFTENDGVYYYAIESNKFLGSLLPDFTGGVTSNMTYKNFTLALAFDFQKGGRYYSRTERYFDHSGLSAKTAGLNDLGNPKRDPVSQGGGEHIVGVLQTGTDDLGQPISDGTVVDAYVDPQDLYNLGNLGNIYENNLHDASYVKLRTVRFGYNFDKKVVDKLGMSNASISFFANNLWLISSDLDWIDPSEIEKRSGYNWAEAGQLPMTRTMGLNLKLTF</sequence>
<evidence type="ECO:0000313" key="10">
    <source>
        <dbReference type="EMBL" id="MDF0718309.1"/>
    </source>
</evidence>
<comment type="similarity">
    <text evidence="7">Belongs to the TonB-dependent receptor family.</text>
</comment>
<dbReference type="InterPro" id="IPR037066">
    <property type="entry name" value="Plug_dom_sf"/>
</dbReference>
<dbReference type="NCBIfam" id="TIGR04056">
    <property type="entry name" value="OMP_RagA_SusC"/>
    <property type="match status" value="1"/>
</dbReference>
<keyword evidence="4 7" id="KW-0812">Transmembrane</keyword>
<dbReference type="InterPro" id="IPR036942">
    <property type="entry name" value="Beta-barrel_TonB_sf"/>
</dbReference>
<keyword evidence="2 7" id="KW-0813">Transport</keyword>
<feature type="domain" description="TonB-dependent receptor plug" evidence="9">
    <location>
        <begin position="116"/>
        <end position="216"/>
    </location>
</feature>
<dbReference type="EMBL" id="JARFVB010000027">
    <property type="protein sequence ID" value="MDF0718309.1"/>
    <property type="molecule type" value="Genomic_DNA"/>
</dbReference>
<evidence type="ECO:0000256" key="3">
    <source>
        <dbReference type="ARBA" id="ARBA00022452"/>
    </source>
</evidence>
<dbReference type="Pfam" id="PF07715">
    <property type="entry name" value="Plug"/>
    <property type="match status" value="1"/>
</dbReference>
<dbReference type="InterPro" id="IPR008969">
    <property type="entry name" value="CarboxyPept-like_regulatory"/>
</dbReference>
<gene>
    <name evidence="10" type="ORF">PY092_19270</name>
</gene>
<evidence type="ECO:0000259" key="9">
    <source>
        <dbReference type="Pfam" id="PF07715"/>
    </source>
</evidence>
<evidence type="ECO:0000313" key="11">
    <source>
        <dbReference type="Proteomes" id="UP001221366"/>
    </source>
</evidence>
<evidence type="ECO:0000256" key="4">
    <source>
        <dbReference type="ARBA" id="ARBA00022692"/>
    </source>
</evidence>
<dbReference type="InterPro" id="IPR039426">
    <property type="entry name" value="TonB-dep_rcpt-like"/>
</dbReference>
<keyword evidence="5 7" id="KW-0472">Membrane</keyword>
<dbReference type="PROSITE" id="PS52016">
    <property type="entry name" value="TONB_DEPENDENT_REC_3"/>
    <property type="match status" value="1"/>
</dbReference>
<dbReference type="Gene3D" id="2.60.40.1120">
    <property type="entry name" value="Carboxypeptidase-like, regulatory domain"/>
    <property type="match status" value="1"/>
</dbReference>
<dbReference type="InterPro" id="IPR023996">
    <property type="entry name" value="TonB-dep_OMP_SusC/RagA"/>
</dbReference>
<evidence type="ECO:0000256" key="7">
    <source>
        <dbReference type="PROSITE-ProRule" id="PRU01360"/>
    </source>
</evidence>
<comment type="subcellular location">
    <subcellularLocation>
        <location evidence="1 7">Cell outer membrane</location>
        <topology evidence="1 7">Multi-pass membrane protein</topology>
    </subcellularLocation>
</comment>
<keyword evidence="6 7" id="KW-0998">Cell outer membrane</keyword>
<evidence type="ECO:0000256" key="6">
    <source>
        <dbReference type="ARBA" id="ARBA00023237"/>
    </source>
</evidence>
<proteinExistence type="inferred from homology"/>
<dbReference type="Proteomes" id="UP001221366">
    <property type="component" value="Unassembled WGS sequence"/>
</dbReference>
<evidence type="ECO:0000256" key="8">
    <source>
        <dbReference type="SAM" id="SignalP"/>
    </source>
</evidence>
<name>A0ABT5Y4D0_9FLAO</name>
<evidence type="ECO:0000256" key="2">
    <source>
        <dbReference type="ARBA" id="ARBA00022448"/>
    </source>
</evidence>
<keyword evidence="11" id="KW-1185">Reference proteome</keyword>
<dbReference type="Pfam" id="PF13715">
    <property type="entry name" value="CarbopepD_reg_2"/>
    <property type="match status" value="1"/>
</dbReference>
<keyword evidence="3 7" id="KW-1134">Transmembrane beta strand</keyword>
<evidence type="ECO:0000256" key="1">
    <source>
        <dbReference type="ARBA" id="ARBA00004571"/>
    </source>
</evidence>
<dbReference type="Gene3D" id="2.40.170.20">
    <property type="entry name" value="TonB-dependent receptor, beta-barrel domain"/>
    <property type="match status" value="1"/>
</dbReference>
<dbReference type="RefSeq" id="WP_275617369.1">
    <property type="nucleotide sequence ID" value="NZ_JARFVB010000027.1"/>
</dbReference>
<evidence type="ECO:0000256" key="5">
    <source>
        <dbReference type="ARBA" id="ARBA00023136"/>
    </source>
</evidence>
<reference evidence="10 11" key="1">
    <citation type="submission" date="2023-03" db="EMBL/GenBank/DDBJ databases">
        <title>Muricauda XX sp. nov. and Muricauda XXX sp. nov., two novel species isolated from Okinawa Trough.</title>
        <authorList>
            <person name="Cao W."/>
            <person name="Deng X."/>
        </authorList>
    </citation>
    <scope>NUCLEOTIDE SEQUENCE [LARGE SCALE GENOMIC DNA]</scope>
    <source>
        <strain evidence="10 11">334s03</strain>
    </source>
</reference>
<dbReference type="Gene3D" id="2.170.130.10">
    <property type="entry name" value="TonB-dependent receptor, plug domain"/>
    <property type="match status" value="1"/>
</dbReference>
<dbReference type="SUPFAM" id="SSF56935">
    <property type="entry name" value="Porins"/>
    <property type="match status" value="1"/>
</dbReference>
<feature type="signal peptide" evidence="8">
    <location>
        <begin position="1"/>
        <end position="22"/>
    </location>
</feature>
<feature type="chain" id="PRO_5047060539" evidence="8">
    <location>
        <begin position="23"/>
        <end position="1053"/>
    </location>
</feature>